<feature type="signal peptide" evidence="15">
    <location>
        <begin position="1"/>
        <end position="22"/>
    </location>
</feature>
<feature type="domain" description="Polysaccharide export protein N-terminal" evidence="16">
    <location>
        <begin position="140"/>
        <end position="205"/>
    </location>
</feature>
<keyword evidence="20" id="KW-1185">Reference proteome</keyword>
<feature type="domain" description="Soluble ligand binding" evidence="17">
    <location>
        <begin position="395"/>
        <end position="428"/>
    </location>
</feature>
<dbReference type="AlphaFoldDB" id="A0A5K7SBM7"/>
<evidence type="ECO:0000256" key="2">
    <source>
        <dbReference type="ARBA" id="ARBA00009450"/>
    </source>
</evidence>
<protein>
    <submittedName>
        <fullName evidence="19">Polysialic acid transport protein</fullName>
    </submittedName>
</protein>
<keyword evidence="12" id="KW-0564">Palmitate</keyword>
<dbReference type="GO" id="GO:0015288">
    <property type="term" value="F:porin activity"/>
    <property type="evidence" value="ECO:0007669"/>
    <property type="project" value="UniProtKB-KW"/>
</dbReference>
<reference evidence="19" key="1">
    <citation type="journal article" date="2020" name="Int. J. Syst. Evol. Microbiol.">
        <title>Aquipluma nitroreducens gen. nov. sp. nov., a novel facultatively anaerobic bacterium isolated from a freshwater lake.</title>
        <authorList>
            <person name="Watanabe M."/>
            <person name="Kojima H."/>
            <person name="Fukui M."/>
        </authorList>
    </citation>
    <scope>NUCLEOTIDE SEQUENCE</scope>
    <source>
        <strain evidence="19">MeG22</strain>
    </source>
</reference>
<keyword evidence="14" id="KW-0449">Lipoprotein</keyword>
<dbReference type="Pfam" id="PF22461">
    <property type="entry name" value="SLBB_2"/>
    <property type="match status" value="1"/>
</dbReference>
<sequence>MKKISLFIGVLICFYASVTLQAQNPASINVNNLSDQQIQQIVTQVNARGLTIDQAAQMAQMQGATPVQIEQLKRRIQELNFSKVDSTTNQTTKKSQKIKLKKEVYSEKAIVETTPENKRIFGFQFFNSDKLTFEPPVNMPTPQNYVLGIDDELTVSIWGASQQTYQLPINTNGAINIPDIGQIYVSGMEFAKAKELIKKRLISIYQGMDEQNPNTYGDVSISNLRSIKVNVIGEAMAPGTYTLPSTASAFNALYLSGGPNENGSFRNIQLIRDNKIVKTIDVYDYMINANMDGNIQLREQDIIYIPTYQKRVEAAGAFKRTGIFELSEKEKLSDLIRYLGGFTDQAFKAQLSLTRITDTEKKVIDINQSIYESFVPNNGDSIVASEVIKRFENRINISGAVFRPGTYELTEGLTLSGLIKKAQGVTENYFSSRGLIVRLQNNLAPMTLSFNVDDILKGTNDIKLQREDQVIIQDIFSMREKRTIQILGEVQNPGVYPFSDNMTLKDMIFKAGGFTEAASESFIELARRHNYAESNLMSDELVKLYQFNIDRKLNLDAKGDTLHLQPFDYIYVRKAPSYHQQRTVFITGEVRFPGAYSIGSKKERISDLIKRSGGLTPDAFIKGARMKRSNPDSIQKAEILRNNLPDSLITKAEKQISSDKLELRLDDIMKKPGSAFDYMLKDGDQIIIPEVSQEVRISGEVQNPIGLAYQSGKSLKYFINRSGGFSDNAKKSKTFVIYSDGTTQVTRVFLGHNYPTVEPGCQIIVPQKPEKQRIDNTGKWLGIASTMATVAIAIATLVK</sequence>
<evidence type="ECO:0000313" key="20">
    <source>
        <dbReference type="Proteomes" id="UP001193389"/>
    </source>
</evidence>
<dbReference type="GO" id="GO:0015159">
    <property type="term" value="F:polysaccharide transmembrane transporter activity"/>
    <property type="evidence" value="ECO:0007669"/>
    <property type="project" value="InterPro"/>
</dbReference>
<gene>
    <name evidence="19" type="ORF">AQPE_3065</name>
</gene>
<feature type="domain" description="Soluble ligand binding" evidence="17">
    <location>
        <begin position="584"/>
        <end position="619"/>
    </location>
</feature>
<keyword evidence="13" id="KW-0998">Cell outer membrane</keyword>
<dbReference type="Pfam" id="PF10531">
    <property type="entry name" value="SLBB"/>
    <property type="match status" value="5"/>
</dbReference>
<evidence type="ECO:0000256" key="4">
    <source>
        <dbReference type="ARBA" id="ARBA00022452"/>
    </source>
</evidence>
<evidence type="ECO:0000256" key="8">
    <source>
        <dbReference type="ARBA" id="ARBA00023047"/>
    </source>
</evidence>
<evidence type="ECO:0000259" key="16">
    <source>
        <dbReference type="Pfam" id="PF02563"/>
    </source>
</evidence>
<evidence type="ECO:0000256" key="10">
    <source>
        <dbReference type="ARBA" id="ARBA00023114"/>
    </source>
</evidence>
<feature type="chain" id="PRO_5024330759" evidence="15">
    <location>
        <begin position="23"/>
        <end position="799"/>
    </location>
</feature>
<dbReference type="RefSeq" id="WP_318347191.1">
    <property type="nucleotide sequence ID" value="NZ_AP018694.1"/>
</dbReference>
<evidence type="ECO:0000256" key="5">
    <source>
        <dbReference type="ARBA" id="ARBA00022597"/>
    </source>
</evidence>
<evidence type="ECO:0000256" key="11">
    <source>
        <dbReference type="ARBA" id="ARBA00023136"/>
    </source>
</evidence>
<dbReference type="InterPro" id="IPR054765">
    <property type="entry name" value="SLBB_dom"/>
</dbReference>
<organism evidence="19 20">
    <name type="scientific">Aquipluma nitroreducens</name>
    <dbReference type="NCBI Taxonomy" id="2010828"/>
    <lineage>
        <taxon>Bacteria</taxon>
        <taxon>Pseudomonadati</taxon>
        <taxon>Bacteroidota</taxon>
        <taxon>Bacteroidia</taxon>
        <taxon>Marinilabiliales</taxon>
        <taxon>Prolixibacteraceae</taxon>
        <taxon>Aquipluma</taxon>
    </lineage>
</organism>
<dbReference type="InterPro" id="IPR003715">
    <property type="entry name" value="Poly_export_N"/>
</dbReference>
<comment type="subcellular location">
    <subcellularLocation>
        <location evidence="1">Cell outer membrane</location>
        <topology evidence="1">Multi-pass membrane protein</topology>
    </subcellularLocation>
</comment>
<evidence type="ECO:0000256" key="12">
    <source>
        <dbReference type="ARBA" id="ARBA00023139"/>
    </source>
</evidence>
<keyword evidence="10" id="KW-0626">Porin</keyword>
<evidence type="ECO:0000256" key="13">
    <source>
        <dbReference type="ARBA" id="ARBA00023237"/>
    </source>
</evidence>
<dbReference type="InterPro" id="IPR019554">
    <property type="entry name" value="Soluble_ligand-bd"/>
</dbReference>
<feature type="domain" description="Soluble ligand binding" evidence="17">
    <location>
        <begin position="695"/>
        <end position="737"/>
    </location>
</feature>
<keyword evidence="4" id="KW-1134">Transmembrane beta strand</keyword>
<name>A0A5K7SBM7_9BACT</name>
<proteinExistence type="inferred from homology"/>
<keyword evidence="7 15" id="KW-0732">Signal</keyword>
<keyword evidence="6" id="KW-0812">Transmembrane</keyword>
<dbReference type="Gene3D" id="3.30.1950.10">
    <property type="entry name" value="wza like domain"/>
    <property type="match status" value="1"/>
</dbReference>
<dbReference type="PANTHER" id="PTHR33619:SF3">
    <property type="entry name" value="POLYSACCHARIDE EXPORT PROTEIN GFCE-RELATED"/>
    <property type="match status" value="1"/>
</dbReference>
<dbReference type="Proteomes" id="UP001193389">
    <property type="component" value="Chromosome"/>
</dbReference>
<evidence type="ECO:0000313" key="19">
    <source>
        <dbReference type="EMBL" id="BBE18895.1"/>
    </source>
</evidence>
<dbReference type="GO" id="GO:0009279">
    <property type="term" value="C:cell outer membrane"/>
    <property type="evidence" value="ECO:0007669"/>
    <property type="project" value="UniProtKB-SubCell"/>
</dbReference>
<dbReference type="InterPro" id="IPR049712">
    <property type="entry name" value="Poly_export"/>
</dbReference>
<dbReference type="Gene3D" id="3.10.560.10">
    <property type="entry name" value="Outer membrane lipoprotein wza domain like"/>
    <property type="match status" value="6"/>
</dbReference>
<dbReference type="EMBL" id="AP018694">
    <property type="protein sequence ID" value="BBE18895.1"/>
    <property type="molecule type" value="Genomic_DNA"/>
</dbReference>
<feature type="domain" description="Soluble ligand binding" evidence="17">
    <location>
        <begin position="316"/>
        <end position="356"/>
    </location>
</feature>
<comment type="similarity">
    <text evidence="2">Belongs to the BexD/CtrA/VexA family.</text>
</comment>
<evidence type="ECO:0000256" key="1">
    <source>
        <dbReference type="ARBA" id="ARBA00004571"/>
    </source>
</evidence>
<keyword evidence="3" id="KW-0813">Transport</keyword>
<dbReference type="GO" id="GO:0006811">
    <property type="term" value="P:monoatomic ion transport"/>
    <property type="evidence" value="ECO:0007669"/>
    <property type="project" value="UniProtKB-KW"/>
</dbReference>
<keyword evidence="8" id="KW-0625">Polysaccharide transport</keyword>
<feature type="domain" description="SLBB" evidence="18">
    <location>
        <begin position="228"/>
        <end position="305"/>
    </location>
</feature>
<feature type="domain" description="Soluble ligand binding" evidence="17">
    <location>
        <begin position="484"/>
        <end position="528"/>
    </location>
</feature>
<dbReference type="Pfam" id="PF02563">
    <property type="entry name" value="Poly_export"/>
    <property type="match status" value="1"/>
</dbReference>
<accession>A0A5K7SBM7</accession>
<evidence type="ECO:0000256" key="14">
    <source>
        <dbReference type="ARBA" id="ARBA00023288"/>
    </source>
</evidence>
<evidence type="ECO:0000256" key="6">
    <source>
        <dbReference type="ARBA" id="ARBA00022692"/>
    </source>
</evidence>
<dbReference type="KEGG" id="anf:AQPE_3065"/>
<keyword evidence="11" id="KW-0472">Membrane</keyword>
<evidence type="ECO:0000259" key="17">
    <source>
        <dbReference type="Pfam" id="PF10531"/>
    </source>
</evidence>
<evidence type="ECO:0000256" key="9">
    <source>
        <dbReference type="ARBA" id="ARBA00023065"/>
    </source>
</evidence>
<dbReference type="GO" id="GO:0046930">
    <property type="term" value="C:pore complex"/>
    <property type="evidence" value="ECO:0007669"/>
    <property type="project" value="UniProtKB-KW"/>
</dbReference>
<keyword evidence="9" id="KW-0406">Ion transport</keyword>
<dbReference type="PANTHER" id="PTHR33619">
    <property type="entry name" value="POLYSACCHARIDE EXPORT PROTEIN GFCE-RELATED"/>
    <property type="match status" value="1"/>
</dbReference>
<evidence type="ECO:0000259" key="18">
    <source>
        <dbReference type="Pfam" id="PF22461"/>
    </source>
</evidence>
<evidence type="ECO:0000256" key="15">
    <source>
        <dbReference type="SAM" id="SignalP"/>
    </source>
</evidence>
<keyword evidence="5" id="KW-0762">Sugar transport</keyword>
<evidence type="ECO:0000256" key="7">
    <source>
        <dbReference type="ARBA" id="ARBA00022729"/>
    </source>
</evidence>
<evidence type="ECO:0000256" key="3">
    <source>
        <dbReference type="ARBA" id="ARBA00022448"/>
    </source>
</evidence>